<accession>A0A0J7K0S9</accession>
<gene>
    <name evidence="1" type="ORF">RF55_18810</name>
</gene>
<evidence type="ECO:0000313" key="2">
    <source>
        <dbReference type="Proteomes" id="UP000036403"/>
    </source>
</evidence>
<protein>
    <submittedName>
        <fullName evidence="1">Dna repair and recombination protein mitochondrial-like protein</fullName>
    </submittedName>
</protein>
<evidence type="ECO:0000313" key="1">
    <source>
        <dbReference type="EMBL" id="KMQ83909.1"/>
    </source>
</evidence>
<name>A0A0J7K0S9_LASNI</name>
<dbReference type="Proteomes" id="UP000036403">
    <property type="component" value="Unassembled WGS sequence"/>
</dbReference>
<proteinExistence type="predicted"/>
<keyword evidence="2" id="KW-1185">Reference proteome</keyword>
<organism evidence="1 2">
    <name type="scientific">Lasius niger</name>
    <name type="common">Black garden ant</name>
    <dbReference type="NCBI Taxonomy" id="67767"/>
    <lineage>
        <taxon>Eukaryota</taxon>
        <taxon>Metazoa</taxon>
        <taxon>Ecdysozoa</taxon>
        <taxon>Arthropoda</taxon>
        <taxon>Hexapoda</taxon>
        <taxon>Insecta</taxon>
        <taxon>Pterygota</taxon>
        <taxon>Neoptera</taxon>
        <taxon>Endopterygota</taxon>
        <taxon>Hymenoptera</taxon>
        <taxon>Apocrita</taxon>
        <taxon>Aculeata</taxon>
        <taxon>Formicoidea</taxon>
        <taxon>Formicidae</taxon>
        <taxon>Formicinae</taxon>
        <taxon>Lasius</taxon>
        <taxon>Lasius</taxon>
    </lineage>
</organism>
<dbReference type="EMBL" id="LBMM01017993">
    <property type="protein sequence ID" value="KMQ83909.1"/>
    <property type="molecule type" value="Genomic_DNA"/>
</dbReference>
<comment type="caution">
    <text evidence="1">The sequence shown here is derived from an EMBL/GenBank/DDBJ whole genome shotgun (WGS) entry which is preliminary data.</text>
</comment>
<feature type="non-terminal residue" evidence="1">
    <location>
        <position position="59"/>
    </location>
</feature>
<sequence length="59" mass="6837">MSEDYVRHFGMLQGQKKAYAQINAMLCAEGKSFADFPQIEQLQENDEEDDYVTIEEAME</sequence>
<dbReference type="PaxDb" id="67767-A0A0J7K0S9"/>
<reference evidence="1 2" key="1">
    <citation type="submission" date="2015-04" db="EMBL/GenBank/DDBJ databases">
        <title>Lasius niger genome sequencing.</title>
        <authorList>
            <person name="Konorov E.A."/>
            <person name="Nikitin M.A."/>
            <person name="Kirill M.V."/>
            <person name="Chang P."/>
        </authorList>
    </citation>
    <scope>NUCLEOTIDE SEQUENCE [LARGE SCALE GENOMIC DNA]</scope>
    <source>
        <tissue evidence="1">Whole</tissue>
    </source>
</reference>
<dbReference type="AlphaFoldDB" id="A0A0J7K0S9"/>